<name>A0A8H6HR97_9AGAR</name>
<comment type="caution">
    <text evidence="1">The sequence shown here is derived from an EMBL/GenBank/DDBJ whole genome shotgun (WGS) entry which is preliminary data.</text>
</comment>
<dbReference type="OrthoDB" id="3365698at2759"/>
<evidence type="ECO:0008006" key="3">
    <source>
        <dbReference type="Google" id="ProtNLM"/>
    </source>
</evidence>
<keyword evidence="2" id="KW-1185">Reference proteome</keyword>
<sequence>MSSTKVTQLKPQDEVPYEILREIFLLTLPKRDCDRIHPSYSPTIVSQVCSRWREIAFSEPRLWDTVMFSTSRNFKFKIGGNQRDRFIQSGNIQRWFHRTGGSHTLVLGEEASDKAETCLISQLFPIIVEFSARLRTLKIALTSASHLDYLRELSQVPQFGELVKVGIHASVRASMTSNDVKTLRTIDAFKGTKTPKLNEAHFMLDMASPGKFAMPWNQLRVVRLKGCPTRQVSPLDWMQLLVNCPNLETAELIKPFDPDESWASWPERIPQISLSDAPKYVRDELPLVSLTIHDADSYLHNHQVTGSPECMFIHRANFACLKHLTIRLRPWPMQAEQPERWLVQALSGLKKLESLTLYTGAQFRSNSPYPYRFRAIVQNWAAAAPPPGGFGALRTFTLQYAHNHAMDLVQLLQGPLSTTHCPSLSMTIAGEDGEMDTWRALLGDPAFSGVVGRLKVTPRSKFNFQ</sequence>
<evidence type="ECO:0000313" key="1">
    <source>
        <dbReference type="EMBL" id="KAF6751300.1"/>
    </source>
</evidence>
<reference evidence="1 2" key="1">
    <citation type="submission" date="2020-07" db="EMBL/GenBank/DDBJ databases">
        <title>Comparative genomics of pyrophilous fungi reveals a link between fire events and developmental genes.</title>
        <authorList>
            <consortium name="DOE Joint Genome Institute"/>
            <person name="Steindorff A.S."/>
            <person name="Carver A."/>
            <person name="Calhoun S."/>
            <person name="Stillman K."/>
            <person name="Liu H."/>
            <person name="Lipzen A."/>
            <person name="Pangilinan J."/>
            <person name="Labutti K."/>
            <person name="Bruns T.D."/>
            <person name="Grigoriev I.V."/>
        </authorList>
    </citation>
    <scope>NUCLEOTIDE SEQUENCE [LARGE SCALE GENOMIC DNA]</scope>
    <source>
        <strain evidence="1 2">CBS 144469</strain>
    </source>
</reference>
<proteinExistence type="predicted"/>
<evidence type="ECO:0000313" key="2">
    <source>
        <dbReference type="Proteomes" id="UP000521943"/>
    </source>
</evidence>
<dbReference type="EMBL" id="JACGCI010000051">
    <property type="protein sequence ID" value="KAF6751300.1"/>
    <property type="molecule type" value="Genomic_DNA"/>
</dbReference>
<dbReference type="Gene3D" id="1.20.1280.50">
    <property type="match status" value="1"/>
</dbReference>
<dbReference type="Proteomes" id="UP000521943">
    <property type="component" value="Unassembled WGS sequence"/>
</dbReference>
<organism evidence="1 2">
    <name type="scientific">Ephemerocybe angulata</name>
    <dbReference type="NCBI Taxonomy" id="980116"/>
    <lineage>
        <taxon>Eukaryota</taxon>
        <taxon>Fungi</taxon>
        <taxon>Dikarya</taxon>
        <taxon>Basidiomycota</taxon>
        <taxon>Agaricomycotina</taxon>
        <taxon>Agaricomycetes</taxon>
        <taxon>Agaricomycetidae</taxon>
        <taxon>Agaricales</taxon>
        <taxon>Agaricineae</taxon>
        <taxon>Psathyrellaceae</taxon>
        <taxon>Ephemerocybe</taxon>
    </lineage>
</organism>
<dbReference type="AlphaFoldDB" id="A0A8H6HR97"/>
<gene>
    <name evidence="1" type="ORF">DFP72DRAFT_496298</name>
</gene>
<protein>
    <recommendedName>
        <fullName evidence="3">F-box domain-containing protein</fullName>
    </recommendedName>
</protein>
<accession>A0A8H6HR97</accession>